<proteinExistence type="predicted"/>
<gene>
    <name evidence="1" type="ORF">C823_04510</name>
</gene>
<accession>N2A053</accession>
<sequence length="68" mass="7820">MEKTLDGSGEEKELIPIGTICRVVGYYDDDKNGLTIGIIPVDSYCYIGEYWYLARDVEKGHMEWVKDK</sequence>
<keyword evidence="2" id="KW-1185">Reference proteome</keyword>
<dbReference type="EMBL" id="AQFT01000132">
    <property type="protein sequence ID" value="EMZ21511.1"/>
    <property type="molecule type" value="Genomic_DNA"/>
</dbReference>
<comment type="caution">
    <text evidence="1">The sequence shown here is derived from an EMBL/GenBank/DDBJ whole genome shotgun (WGS) entry which is preliminary data.</text>
</comment>
<evidence type="ECO:0000313" key="2">
    <source>
        <dbReference type="Proteomes" id="UP000012589"/>
    </source>
</evidence>
<dbReference type="STRING" id="1235802.C823_04510"/>
<evidence type="ECO:0000313" key="1">
    <source>
        <dbReference type="EMBL" id="EMZ21511.1"/>
    </source>
</evidence>
<dbReference type="HOGENOM" id="CLU_2787654_0_0_9"/>
<protein>
    <submittedName>
        <fullName evidence="1">Uncharacterized protein</fullName>
    </submittedName>
</protein>
<organism evidence="1 2">
    <name type="scientific">Eubacterium plexicaudatum ASF492</name>
    <dbReference type="NCBI Taxonomy" id="1235802"/>
    <lineage>
        <taxon>Bacteria</taxon>
        <taxon>Bacillati</taxon>
        <taxon>Bacillota</taxon>
        <taxon>Clostridia</taxon>
        <taxon>Eubacteriales</taxon>
        <taxon>Eubacteriaceae</taxon>
        <taxon>Eubacterium</taxon>
    </lineage>
</organism>
<dbReference type="Proteomes" id="UP000012589">
    <property type="component" value="Unassembled WGS sequence"/>
</dbReference>
<reference evidence="1 2" key="1">
    <citation type="journal article" date="2014" name="Genome Announc.">
        <title>Draft genome sequences of the altered schaedler flora, a defined bacterial community from gnotobiotic mice.</title>
        <authorList>
            <person name="Wannemuehler M.J."/>
            <person name="Overstreet A.M."/>
            <person name="Ward D.V."/>
            <person name="Phillips G.J."/>
        </authorList>
    </citation>
    <scope>NUCLEOTIDE SEQUENCE [LARGE SCALE GENOMIC DNA]</scope>
    <source>
        <strain evidence="1 2">ASF492</strain>
    </source>
</reference>
<dbReference type="AlphaFoldDB" id="N2A053"/>
<name>N2A053_9FIRM</name>
<dbReference type="PATRIC" id="fig|1235802.3.peg.4800"/>